<organism evidence="1 2">
    <name type="scientific">Mycena chlorophos</name>
    <name type="common">Agaric fungus</name>
    <name type="synonym">Agaricus chlorophos</name>
    <dbReference type="NCBI Taxonomy" id="658473"/>
    <lineage>
        <taxon>Eukaryota</taxon>
        <taxon>Fungi</taxon>
        <taxon>Dikarya</taxon>
        <taxon>Basidiomycota</taxon>
        <taxon>Agaricomycotina</taxon>
        <taxon>Agaricomycetes</taxon>
        <taxon>Agaricomycetidae</taxon>
        <taxon>Agaricales</taxon>
        <taxon>Marasmiineae</taxon>
        <taxon>Mycenaceae</taxon>
        <taxon>Mycena</taxon>
    </lineage>
</organism>
<accession>A0ABQ0L2M4</accession>
<sequence length="104" mass="11484">MPARDACLHLQFTDLLFDPNCRLALALAPAAPQSFSIEESTSDDEAYTLENGKGMGSFHKEDRSASAVQQILFRYHSSHLRCPILNVNTRPSLPIIPPPPPPRS</sequence>
<protein>
    <submittedName>
        <fullName evidence="1">Uncharacterized protein</fullName>
    </submittedName>
</protein>
<proteinExistence type="predicted"/>
<evidence type="ECO:0000313" key="2">
    <source>
        <dbReference type="Proteomes" id="UP000815677"/>
    </source>
</evidence>
<evidence type="ECO:0000313" key="1">
    <source>
        <dbReference type="EMBL" id="GAT45407.1"/>
    </source>
</evidence>
<name>A0ABQ0L2M4_MYCCL</name>
<gene>
    <name evidence="1" type="ORF">MCHLO_02988</name>
</gene>
<dbReference type="Proteomes" id="UP000815677">
    <property type="component" value="Unassembled WGS sequence"/>
</dbReference>
<keyword evidence="2" id="KW-1185">Reference proteome</keyword>
<reference evidence="1" key="1">
    <citation type="submission" date="2014-09" db="EMBL/GenBank/DDBJ databases">
        <title>Genome sequence of the luminous mushroom Mycena chlorophos for searching fungal bioluminescence genes.</title>
        <authorList>
            <person name="Tanaka Y."/>
            <person name="Kasuga D."/>
            <person name="Oba Y."/>
            <person name="Hase S."/>
            <person name="Sato K."/>
            <person name="Oba Y."/>
            <person name="Sakakibara Y."/>
        </authorList>
    </citation>
    <scope>NUCLEOTIDE SEQUENCE</scope>
</reference>
<dbReference type="EMBL" id="DF841270">
    <property type="protein sequence ID" value="GAT45407.1"/>
    <property type="molecule type" value="Genomic_DNA"/>
</dbReference>